<protein>
    <submittedName>
        <fullName evidence="2">Uncharacterized protein</fullName>
    </submittedName>
</protein>
<dbReference type="OrthoDB" id="26191at2759"/>
<accession>A0A0A1U845</accession>
<dbReference type="EMBL" id="KB206479">
    <property type="protein sequence ID" value="ELP91104.1"/>
    <property type="molecule type" value="Genomic_DNA"/>
</dbReference>
<evidence type="ECO:0000313" key="3">
    <source>
        <dbReference type="Proteomes" id="UP000014680"/>
    </source>
</evidence>
<organism evidence="2 3">
    <name type="scientific">Entamoeba invadens IP1</name>
    <dbReference type="NCBI Taxonomy" id="370355"/>
    <lineage>
        <taxon>Eukaryota</taxon>
        <taxon>Amoebozoa</taxon>
        <taxon>Evosea</taxon>
        <taxon>Archamoebae</taxon>
        <taxon>Mastigamoebida</taxon>
        <taxon>Entamoebidae</taxon>
        <taxon>Entamoeba</taxon>
    </lineage>
</organism>
<reference evidence="2 3" key="1">
    <citation type="submission" date="2012-10" db="EMBL/GenBank/DDBJ databases">
        <authorList>
            <person name="Zafar N."/>
            <person name="Inman J."/>
            <person name="Hall N."/>
            <person name="Lorenzi H."/>
            <person name="Caler E."/>
        </authorList>
    </citation>
    <scope>NUCLEOTIDE SEQUENCE [LARGE SCALE GENOMIC DNA]</scope>
    <source>
        <strain evidence="2 3">IP1</strain>
    </source>
</reference>
<gene>
    <name evidence="2" type="ORF">EIN_268600</name>
</gene>
<dbReference type="AlphaFoldDB" id="A0A0A1U845"/>
<sequence>MNTPQNATQLLVQDFQKNFEQFKQYIYTIRSNFEVVKMYFKEIMSVSPLFTHSKLWKLYFEIAFETNFDAFLFVVSLWLLSAPPSPSTAIFLVDKLKLIQSKFPPYRYEQFLIDIIEKTGQAPNMNSLWETLIHSIQDPQSQQIIFSMYNDLYPPLPDKQSPQRILVRFNEIKIQTTFFQEIKHGKMLILQKRPKSQPQNSPFIKTFSDLLDTEYLRQKQNMFVDVSPLSFGALFYFLEKTMSIVLKLLYFKSDVVYKWLKRYADHLLELTLFAQAKTKTPEMQRFALRTLLIKRTTRFTTLFQVVTSQNKSLSLIDKDGFLWANYFKLRLRCVDLNTRSSYLQKIEQVKDQLKVTYLPLSLQLVKFSLFTSINANQLNIVDLDNLFNQFSDSYNPELLSDLELVCKSYMDFFFARGNKDVVITIFEALINFPGEKRKWLIWKDYAETLARMELRDLSVKAYLRALPFLDEKEAEAAWASFYSYVQPGVSMEQFKSSQNGRIIPPERKQFIRVEKQQQQPPQQQQIPIPQQFQPPQQQQMFLQQQNQPLYQSQQMRQQQKPFIPNQYQGGYMQDQPFQGQY</sequence>
<dbReference type="KEGG" id="eiv:EIN_268600"/>
<name>A0A0A1U845_ENTIV</name>
<dbReference type="RefSeq" id="XP_004257875.1">
    <property type="nucleotide sequence ID" value="XM_004257827.1"/>
</dbReference>
<feature type="compositionally biased region" description="Polar residues" evidence="1">
    <location>
        <begin position="555"/>
        <end position="568"/>
    </location>
</feature>
<evidence type="ECO:0000313" key="2">
    <source>
        <dbReference type="EMBL" id="ELP91104.1"/>
    </source>
</evidence>
<dbReference type="GeneID" id="14890037"/>
<feature type="region of interest" description="Disordered" evidence="1">
    <location>
        <begin position="547"/>
        <end position="581"/>
    </location>
</feature>
<proteinExistence type="predicted"/>
<dbReference type="VEuPathDB" id="AmoebaDB:EIN_268600"/>
<keyword evidence="3" id="KW-1185">Reference proteome</keyword>
<dbReference type="Proteomes" id="UP000014680">
    <property type="component" value="Unassembled WGS sequence"/>
</dbReference>
<evidence type="ECO:0000256" key="1">
    <source>
        <dbReference type="SAM" id="MobiDB-lite"/>
    </source>
</evidence>